<reference evidence="1" key="1">
    <citation type="journal article" date="2020" name="Nature">
        <title>Giant virus diversity and host interactions through global metagenomics.</title>
        <authorList>
            <person name="Schulz F."/>
            <person name="Roux S."/>
            <person name="Paez-Espino D."/>
            <person name="Jungbluth S."/>
            <person name="Walsh D.A."/>
            <person name="Denef V.J."/>
            <person name="McMahon K.D."/>
            <person name="Konstantinidis K.T."/>
            <person name="Eloe-Fadrosh E.A."/>
            <person name="Kyrpides N.C."/>
            <person name="Woyke T."/>
        </authorList>
    </citation>
    <scope>NUCLEOTIDE SEQUENCE</scope>
    <source>
        <strain evidence="1">GVMAG-M-3300025652-16</strain>
    </source>
</reference>
<proteinExistence type="predicted"/>
<dbReference type="EMBL" id="MN740292">
    <property type="protein sequence ID" value="QHT98342.1"/>
    <property type="molecule type" value="Genomic_DNA"/>
</dbReference>
<sequence length="145" mass="16384">MSIGIVLPSVLHKIGIKIGADLKQIDNFHISTNYKSAKSMITDMDRPRQIITILPMKAKDPEDTLESLVRSMGPLDIILDCMIDTPDRIQSRADICFENSTQYLAINITRDCVYAMGTHMAYLENKNLLRKINKNVKYIGGIEEV</sequence>
<organism evidence="1">
    <name type="scientific">viral metagenome</name>
    <dbReference type="NCBI Taxonomy" id="1070528"/>
    <lineage>
        <taxon>unclassified sequences</taxon>
        <taxon>metagenomes</taxon>
        <taxon>organismal metagenomes</taxon>
    </lineage>
</organism>
<accession>A0A6C0IZ69</accession>
<dbReference type="AlphaFoldDB" id="A0A6C0IZ69"/>
<evidence type="ECO:0000313" key="1">
    <source>
        <dbReference type="EMBL" id="QHT98342.1"/>
    </source>
</evidence>
<protein>
    <submittedName>
        <fullName evidence="1">Uncharacterized protein</fullName>
    </submittedName>
</protein>
<name>A0A6C0IZ69_9ZZZZ</name>